<evidence type="ECO:0000313" key="2">
    <source>
        <dbReference type="Proteomes" id="UP000427071"/>
    </source>
</evidence>
<organism evidence="1 2">
    <name type="scientific">Corynebacterium kalinowskii</name>
    <dbReference type="NCBI Taxonomy" id="2675216"/>
    <lineage>
        <taxon>Bacteria</taxon>
        <taxon>Bacillati</taxon>
        <taxon>Actinomycetota</taxon>
        <taxon>Actinomycetes</taxon>
        <taxon>Mycobacteriales</taxon>
        <taxon>Corynebacteriaceae</taxon>
        <taxon>Corynebacterium</taxon>
    </lineage>
</organism>
<keyword evidence="2" id="KW-1185">Reference proteome</keyword>
<reference evidence="2" key="1">
    <citation type="submission" date="2019-11" db="EMBL/GenBank/DDBJ databases">
        <title>Complete genome sequence of Corynebacterium kalinowskii 1959, a novel Corynebacterium species isolated from soil of a small paddock in Vilsendorf, Germany.</title>
        <authorList>
            <person name="Schaffert L."/>
            <person name="Ruwe M."/>
            <person name="Milse J."/>
            <person name="Hanuschka K."/>
            <person name="Ortseifen V."/>
            <person name="Droste J."/>
            <person name="Brandt D."/>
            <person name="Schlueter L."/>
            <person name="Kutter Y."/>
            <person name="Vinke S."/>
            <person name="Viehoefer P."/>
            <person name="Jacob L."/>
            <person name="Luebke N.-C."/>
            <person name="Schulte-Berndt E."/>
            <person name="Hain C."/>
            <person name="Linder M."/>
            <person name="Schmidt P."/>
            <person name="Wollenschlaeger L."/>
            <person name="Luttermann T."/>
            <person name="Thieme E."/>
            <person name="Hassa J."/>
            <person name="Haak M."/>
            <person name="Wittchen M."/>
            <person name="Mentz A."/>
            <person name="Persicke M."/>
            <person name="Busche T."/>
            <person name="Ruckert C."/>
        </authorList>
    </citation>
    <scope>NUCLEOTIDE SEQUENCE [LARGE SCALE GENOMIC DNA]</scope>
    <source>
        <strain evidence="2">1959</strain>
    </source>
</reference>
<evidence type="ECO:0000313" key="1">
    <source>
        <dbReference type="EMBL" id="QGU00980.1"/>
    </source>
</evidence>
<sequence length="124" mass="13987">MINNIPEIGPVTYTYPFLFTTPIHLPIVSREVPFAIDPTATESDRPALMSAIINFRSLSLPEFRLRTEDLVLAANYAWSDLTFDSHPVLCRRDQGWEVAWECGPNLVIALIDGNRHPHVRTAAD</sequence>
<dbReference type="KEGG" id="ckw:CKALI_00395"/>
<dbReference type="AlphaFoldDB" id="A0A6B8VUN1"/>
<name>A0A6B8VUN1_9CORY</name>
<gene>
    <name evidence="1" type="ORF">CKALI_00395</name>
</gene>
<protein>
    <submittedName>
        <fullName evidence="1">Uncharacterized protein</fullName>
    </submittedName>
</protein>
<dbReference type="Proteomes" id="UP000427071">
    <property type="component" value="Chromosome"/>
</dbReference>
<dbReference type="EMBL" id="CP046452">
    <property type="protein sequence ID" value="QGU00980.1"/>
    <property type="molecule type" value="Genomic_DNA"/>
</dbReference>
<proteinExistence type="predicted"/>
<accession>A0A6B8VUN1</accession>